<evidence type="ECO:0000313" key="1">
    <source>
        <dbReference type="EMBL" id="SIS25405.1"/>
    </source>
</evidence>
<organism evidence="1 2">
    <name type="scientific">Roseovarius nanhaiticus</name>
    <dbReference type="NCBI Taxonomy" id="573024"/>
    <lineage>
        <taxon>Bacteria</taxon>
        <taxon>Pseudomonadati</taxon>
        <taxon>Pseudomonadota</taxon>
        <taxon>Alphaproteobacteria</taxon>
        <taxon>Rhodobacterales</taxon>
        <taxon>Roseobacteraceae</taxon>
        <taxon>Roseovarius</taxon>
    </lineage>
</organism>
<gene>
    <name evidence="1" type="ORF">SAMN05421666_3270</name>
</gene>
<dbReference type="AlphaFoldDB" id="A0A1N7HKJ5"/>
<dbReference type="EMBL" id="FTNV01000004">
    <property type="protein sequence ID" value="SIS25405.1"/>
    <property type="molecule type" value="Genomic_DNA"/>
</dbReference>
<proteinExistence type="predicted"/>
<protein>
    <submittedName>
        <fullName evidence="1">Uncharacterized protein</fullName>
    </submittedName>
</protein>
<accession>A0A1N7HKJ5</accession>
<keyword evidence="2" id="KW-1185">Reference proteome</keyword>
<dbReference type="Proteomes" id="UP000186019">
    <property type="component" value="Unassembled WGS sequence"/>
</dbReference>
<sequence length="82" mass="9366">MHMHQDICDACLWLCRTFRMKFVNLWIERHFTDLNHKIGEITAIWPRNQSTLTTSAAQEGFIALGYNIENTGAGVIISDTTP</sequence>
<reference evidence="1 2" key="1">
    <citation type="submission" date="2017-01" db="EMBL/GenBank/DDBJ databases">
        <authorList>
            <person name="Mah S.A."/>
            <person name="Swanson W.J."/>
            <person name="Moy G.W."/>
            <person name="Vacquier V.D."/>
        </authorList>
    </citation>
    <scope>NUCLEOTIDE SEQUENCE [LARGE SCALE GENOMIC DNA]</scope>
    <source>
        <strain evidence="1 2">DSM 29590</strain>
    </source>
</reference>
<evidence type="ECO:0000313" key="2">
    <source>
        <dbReference type="Proteomes" id="UP000186019"/>
    </source>
</evidence>
<name>A0A1N7HKJ5_9RHOB</name>